<evidence type="ECO:0000313" key="3">
    <source>
        <dbReference type="Proteomes" id="UP000799766"/>
    </source>
</evidence>
<gene>
    <name evidence="2" type="ORF">BDY21DRAFT_143024</name>
</gene>
<feature type="chain" id="PRO_5025463681" description="Secreted protein" evidence="1">
    <location>
        <begin position="19"/>
        <end position="81"/>
    </location>
</feature>
<reference evidence="2" key="1">
    <citation type="journal article" date="2020" name="Stud. Mycol.">
        <title>101 Dothideomycetes genomes: a test case for predicting lifestyles and emergence of pathogens.</title>
        <authorList>
            <person name="Haridas S."/>
            <person name="Albert R."/>
            <person name="Binder M."/>
            <person name="Bloem J."/>
            <person name="Labutti K."/>
            <person name="Salamov A."/>
            <person name="Andreopoulos B."/>
            <person name="Baker S."/>
            <person name="Barry K."/>
            <person name="Bills G."/>
            <person name="Bluhm B."/>
            <person name="Cannon C."/>
            <person name="Castanera R."/>
            <person name="Culley D."/>
            <person name="Daum C."/>
            <person name="Ezra D."/>
            <person name="Gonzalez J."/>
            <person name="Henrissat B."/>
            <person name="Kuo A."/>
            <person name="Liang C."/>
            <person name="Lipzen A."/>
            <person name="Lutzoni F."/>
            <person name="Magnuson J."/>
            <person name="Mondo S."/>
            <person name="Nolan M."/>
            <person name="Ohm R."/>
            <person name="Pangilinan J."/>
            <person name="Park H.-J."/>
            <person name="Ramirez L."/>
            <person name="Alfaro M."/>
            <person name="Sun H."/>
            <person name="Tritt A."/>
            <person name="Yoshinaga Y."/>
            <person name="Zwiers L.-H."/>
            <person name="Turgeon B."/>
            <person name="Goodwin S."/>
            <person name="Spatafora J."/>
            <person name="Crous P."/>
            <person name="Grigoriev I."/>
        </authorList>
    </citation>
    <scope>NUCLEOTIDE SEQUENCE</scope>
    <source>
        <strain evidence="2">ATCC 16933</strain>
    </source>
</reference>
<name>A0A6A6NNB2_9PEZI</name>
<keyword evidence="1" id="KW-0732">Signal</keyword>
<organism evidence="2 3">
    <name type="scientific">Lineolata rhizophorae</name>
    <dbReference type="NCBI Taxonomy" id="578093"/>
    <lineage>
        <taxon>Eukaryota</taxon>
        <taxon>Fungi</taxon>
        <taxon>Dikarya</taxon>
        <taxon>Ascomycota</taxon>
        <taxon>Pezizomycotina</taxon>
        <taxon>Dothideomycetes</taxon>
        <taxon>Dothideomycetes incertae sedis</taxon>
        <taxon>Lineolatales</taxon>
        <taxon>Lineolataceae</taxon>
        <taxon>Lineolata</taxon>
    </lineage>
</organism>
<evidence type="ECO:0008006" key="4">
    <source>
        <dbReference type="Google" id="ProtNLM"/>
    </source>
</evidence>
<evidence type="ECO:0000256" key="1">
    <source>
        <dbReference type="SAM" id="SignalP"/>
    </source>
</evidence>
<accession>A0A6A6NNB2</accession>
<sequence length="81" mass="8359">MSLYFLVFLFSSSLLMLAIFGPVGPDLGGLSRASSRCGVRVCQGRGGDPGFAPLFCGLRACAEWVVSAGVVRAVCGFLLAG</sequence>
<proteinExistence type="predicted"/>
<dbReference type="EMBL" id="MU001699">
    <property type="protein sequence ID" value="KAF2453201.1"/>
    <property type="molecule type" value="Genomic_DNA"/>
</dbReference>
<dbReference type="AlphaFoldDB" id="A0A6A6NNB2"/>
<evidence type="ECO:0000313" key="2">
    <source>
        <dbReference type="EMBL" id="KAF2453201.1"/>
    </source>
</evidence>
<dbReference type="Proteomes" id="UP000799766">
    <property type="component" value="Unassembled WGS sequence"/>
</dbReference>
<protein>
    <recommendedName>
        <fullName evidence="4">Secreted protein</fullName>
    </recommendedName>
</protein>
<feature type="signal peptide" evidence="1">
    <location>
        <begin position="1"/>
        <end position="18"/>
    </location>
</feature>
<keyword evidence="3" id="KW-1185">Reference proteome</keyword>